<sequence>MKAIPALTLAAALMLLAACEHTPPTKIQAPSYAGKQVASAETGNTPGVICTREVPTGLRVAVTKCRDSAEVDKRRELDQEWAKSIPAELPKER</sequence>
<dbReference type="EMBL" id="SACR01000005">
    <property type="protein sequence ID" value="RVU44576.1"/>
    <property type="molecule type" value="Genomic_DNA"/>
</dbReference>
<evidence type="ECO:0000313" key="3">
    <source>
        <dbReference type="EMBL" id="RVU44576.1"/>
    </source>
</evidence>
<dbReference type="PROSITE" id="PS51257">
    <property type="entry name" value="PROKAR_LIPOPROTEIN"/>
    <property type="match status" value="1"/>
</dbReference>
<feature type="compositionally biased region" description="Basic and acidic residues" evidence="1">
    <location>
        <begin position="72"/>
        <end position="81"/>
    </location>
</feature>
<dbReference type="OrthoDB" id="9182169at2"/>
<proteinExistence type="predicted"/>
<comment type="caution">
    <text evidence="3">The sequence shown here is derived from an EMBL/GenBank/DDBJ whole genome shotgun (WGS) entry which is preliminary data.</text>
</comment>
<evidence type="ECO:0000256" key="2">
    <source>
        <dbReference type="SAM" id="SignalP"/>
    </source>
</evidence>
<dbReference type="AlphaFoldDB" id="A0A437RCU9"/>
<reference evidence="3 4" key="1">
    <citation type="submission" date="2019-01" db="EMBL/GenBank/DDBJ databases">
        <authorList>
            <person name="Chen W.-M."/>
        </authorList>
    </citation>
    <scope>NUCLEOTIDE SEQUENCE [LARGE SCALE GENOMIC DNA]</scope>
    <source>
        <strain evidence="3 4">KYPY4</strain>
    </source>
</reference>
<keyword evidence="4" id="KW-1185">Reference proteome</keyword>
<keyword evidence="2" id="KW-0732">Signal</keyword>
<feature type="chain" id="PRO_5019008741" description="Lipoprotein" evidence="2">
    <location>
        <begin position="18"/>
        <end position="93"/>
    </location>
</feature>
<evidence type="ECO:0000256" key="1">
    <source>
        <dbReference type="SAM" id="MobiDB-lite"/>
    </source>
</evidence>
<evidence type="ECO:0000313" key="4">
    <source>
        <dbReference type="Proteomes" id="UP000285575"/>
    </source>
</evidence>
<name>A0A437RCU9_9BURK</name>
<feature type="region of interest" description="Disordered" evidence="1">
    <location>
        <begin position="72"/>
        <end position="93"/>
    </location>
</feature>
<dbReference type="Proteomes" id="UP000285575">
    <property type="component" value="Unassembled WGS sequence"/>
</dbReference>
<protein>
    <recommendedName>
        <fullName evidence="5">Lipoprotein</fullName>
    </recommendedName>
</protein>
<gene>
    <name evidence="3" type="ORF">EOE66_18110</name>
</gene>
<evidence type="ECO:0008006" key="5">
    <source>
        <dbReference type="Google" id="ProtNLM"/>
    </source>
</evidence>
<accession>A0A437RCU9</accession>
<dbReference type="RefSeq" id="WP_128230121.1">
    <property type="nucleotide sequence ID" value="NZ_SACR01000005.1"/>
</dbReference>
<organism evidence="3 4">
    <name type="scientific">Rubrivivax rivuli</name>
    <dbReference type="NCBI Taxonomy" id="1862385"/>
    <lineage>
        <taxon>Bacteria</taxon>
        <taxon>Pseudomonadati</taxon>
        <taxon>Pseudomonadota</taxon>
        <taxon>Betaproteobacteria</taxon>
        <taxon>Burkholderiales</taxon>
        <taxon>Sphaerotilaceae</taxon>
        <taxon>Rubrivivax</taxon>
    </lineage>
</organism>
<feature type="signal peptide" evidence="2">
    <location>
        <begin position="1"/>
        <end position="17"/>
    </location>
</feature>